<dbReference type="InterPro" id="IPR013149">
    <property type="entry name" value="ADH-like_C"/>
</dbReference>
<gene>
    <name evidence="4" type="ORF">JCM9152_1639</name>
</gene>
<keyword evidence="5" id="KW-1185">Reference proteome</keyword>
<dbReference type="PANTHER" id="PTHR43401:SF3">
    <property type="entry name" value="L-GALACTONATE-5-DEHYDROGENASE"/>
    <property type="match status" value="1"/>
</dbReference>
<evidence type="ECO:0000313" key="5">
    <source>
        <dbReference type="Proteomes" id="UP000018895"/>
    </source>
</evidence>
<evidence type="ECO:0000259" key="3">
    <source>
        <dbReference type="Pfam" id="PF08240"/>
    </source>
</evidence>
<name>W4QEZ8_9BACI</name>
<sequence length="337" mass="37940">MKQIRCEKPGQLIMVDTEKPAIKPGHALIRIKRIGICGTDIHAYSGVQPFFRYPRVLGHELSGVIEEIGINENDWNVHDKVAIIPYHYCGDCKACKRGKTNCCQALKVTGVHIDGGMQEYMTVPISHLVKVNDLSYDEAALMEPLAIGAHAVRRSGMNKSDTIAVVGAGPIGLGIMLFAKELGATVISVDMNTNRLQFCKEWLRIEDTVDAHLDPILQVEKITAGHMADIVFDATGNKHSMEQSFEYSSFGGKVVYVGLIEDNIQFYDPDFHKRETTLMGSRNATREDFEHVYKVLRTRKYNMQKYITHRFLFENMIQDFPESLKADSTMIKALVEV</sequence>
<evidence type="ECO:0000313" key="4">
    <source>
        <dbReference type="EMBL" id="GAE30238.1"/>
    </source>
</evidence>
<dbReference type="InterPro" id="IPR011032">
    <property type="entry name" value="GroES-like_sf"/>
</dbReference>
<dbReference type="InterPro" id="IPR050129">
    <property type="entry name" value="Zn_alcohol_dh"/>
</dbReference>
<proteinExistence type="predicted"/>
<feature type="domain" description="Alcohol dehydrogenase-like N-terminal" evidence="3">
    <location>
        <begin position="23"/>
        <end position="133"/>
    </location>
</feature>
<accession>W4QEZ8</accession>
<feature type="domain" description="Alcohol dehydrogenase-like C-terminal" evidence="2">
    <location>
        <begin position="170"/>
        <end position="294"/>
    </location>
</feature>
<dbReference type="EMBL" id="BAUU01000010">
    <property type="protein sequence ID" value="GAE30238.1"/>
    <property type="molecule type" value="Genomic_DNA"/>
</dbReference>
<evidence type="ECO:0000259" key="2">
    <source>
        <dbReference type="Pfam" id="PF00107"/>
    </source>
</evidence>
<dbReference type="Pfam" id="PF00107">
    <property type="entry name" value="ADH_zinc_N"/>
    <property type="match status" value="1"/>
</dbReference>
<dbReference type="RefSeq" id="WP_035342720.1">
    <property type="nucleotide sequence ID" value="NZ_BAUU01000010.1"/>
</dbReference>
<dbReference type="CDD" id="cd08261">
    <property type="entry name" value="Zn_ADH7"/>
    <property type="match status" value="1"/>
</dbReference>
<dbReference type="InterPro" id="IPR036291">
    <property type="entry name" value="NAD(P)-bd_dom_sf"/>
</dbReference>
<dbReference type="Gene3D" id="3.90.180.10">
    <property type="entry name" value="Medium-chain alcohol dehydrogenases, catalytic domain"/>
    <property type="match status" value="1"/>
</dbReference>
<dbReference type="Gene3D" id="3.40.50.720">
    <property type="entry name" value="NAD(P)-binding Rossmann-like Domain"/>
    <property type="match status" value="1"/>
</dbReference>
<protein>
    <submittedName>
        <fullName evidence="4">Sorbitol dehydrogenase</fullName>
    </submittedName>
</protein>
<dbReference type="STRING" id="1236971.JCM9152_1639"/>
<dbReference type="InterPro" id="IPR013154">
    <property type="entry name" value="ADH-like_N"/>
</dbReference>
<reference evidence="4" key="1">
    <citation type="journal article" date="2014" name="Genome Announc.">
        <title>Draft Genome Sequences of Three Alkaliphilic Bacillus Strains, Bacillus wakoensis JCM 9140T, Bacillus akibai JCM 9157T, and Bacillus hemicellulosilyticus JCM 9152T.</title>
        <authorList>
            <person name="Yuki M."/>
            <person name="Oshima K."/>
            <person name="Suda W."/>
            <person name="Oshida Y."/>
            <person name="Kitamura K."/>
            <person name="Iida T."/>
            <person name="Hattori M."/>
            <person name="Ohkuma M."/>
        </authorList>
    </citation>
    <scope>NUCLEOTIDE SEQUENCE [LARGE SCALE GENOMIC DNA]</scope>
    <source>
        <strain evidence="4">JCM 9152</strain>
    </source>
</reference>
<evidence type="ECO:0000256" key="1">
    <source>
        <dbReference type="ARBA" id="ARBA00023002"/>
    </source>
</evidence>
<organism evidence="4 5">
    <name type="scientific">Halalkalibacter hemicellulosilyticusJCM 9152</name>
    <dbReference type="NCBI Taxonomy" id="1236971"/>
    <lineage>
        <taxon>Bacteria</taxon>
        <taxon>Bacillati</taxon>
        <taxon>Bacillota</taxon>
        <taxon>Bacilli</taxon>
        <taxon>Bacillales</taxon>
        <taxon>Bacillaceae</taxon>
        <taxon>Halalkalibacter</taxon>
    </lineage>
</organism>
<comment type="caution">
    <text evidence="4">The sequence shown here is derived from an EMBL/GenBank/DDBJ whole genome shotgun (WGS) entry which is preliminary data.</text>
</comment>
<dbReference type="Pfam" id="PF08240">
    <property type="entry name" value="ADH_N"/>
    <property type="match status" value="1"/>
</dbReference>
<dbReference type="AlphaFoldDB" id="W4QEZ8"/>
<dbReference type="SUPFAM" id="SSF50129">
    <property type="entry name" value="GroES-like"/>
    <property type="match status" value="1"/>
</dbReference>
<dbReference type="GO" id="GO:0016491">
    <property type="term" value="F:oxidoreductase activity"/>
    <property type="evidence" value="ECO:0007669"/>
    <property type="project" value="UniProtKB-KW"/>
</dbReference>
<dbReference type="Proteomes" id="UP000018895">
    <property type="component" value="Unassembled WGS sequence"/>
</dbReference>
<dbReference type="SUPFAM" id="SSF51735">
    <property type="entry name" value="NAD(P)-binding Rossmann-fold domains"/>
    <property type="match status" value="1"/>
</dbReference>
<dbReference type="PANTHER" id="PTHR43401">
    <property type="entry name" value="L-THREONINE 3-DEHYDROGENASE"/>
    <property type="match status" value="1"/>
</dbReference>
<dbReference type="OrthoDB" id="9770238at2"/>
<keyword evidence="1" id="KW-0560">Oxidoreductase</keyword>